<dbReference type="RefSeq" id="WP_147870578.1">
    <property type="nucleotide sequence ID" value="NZ_CP036264.1"/>
</dbReference>
<dbReference type="AlphaFoldDB" id="A0A5B9MJE8"/>
<keyword evidence="4" id="KW-1185">Reference proteome</keyword>
<feature type="region of interest" description="Disordered" evidence="1">
    <location>
        <begin position="114"/>
        <end position="138"/>
    </location>
</feature>
<keyword evidence="2" id="KW-0812">Transmembrane</keyword>
<evidence type="ECO:0000313" key="3">
    <source>
        <dbReference type="EMBL" id="QEG01503.1"/>
    </source>
</evidence>
<dbReference type="InterPro" id="IPR012427">
    <property type="entry name" value="DUF1622"/>
</dbReference>
<dbReference type="PANTHER" id="PTHR38468">
    <property type="entry name" value="SLL0939 PROTEIN"/>
    <property type="match status" value="1"/>
</dbReference>
<sequence>MSETSLIEQNVILVVGWIQLAIEVLGATLVTIGVCVAIVHLIRSFASGQPEDFAPTRLILARYLSLALEFQLGADILGTAVSPSWDHIGKLAAVAVIRTGLNYFLMMEMKAESLPQKTDGCQSESSDKSVTEKFSDSP</sequence>
<dbReference type="Proteomes" id="UP000321353">
    <property type="component" value="Chromosome"/>
</dbReference>
<feature type="compositionally biased region" description="Polar residues" evidence="1">
    <location>
        <begin position="115"/>
        <end position="124"/>
    </location>
</feature>
<dbReference type="KEGG" id="smam:Mal15_55800"/>
<proteinExistence type="predicted"/>
<evidence type="ECO:0008006" key="5">
    <source>
        <dbReference type="Google" id="ProtNLM"/>
    </source>
</evidence>
<dbReference type="Pfam" id="PF07784">
    <property type="entry name" value="DUF1622"/>
    <property type="match status" value="1"/>
</dbReference>
<protein>
    <recommendedName>
        <fullName evidence="5">DUF1622 domain-containing protein</fullName>
    </recommendedName>
</protein>
<feature type="transmembrane region" description="Helical" evidence="2">
    <location>
        <begin position="20"/>
        <end position="42"/>
    </location>
</feature>
<name>A0A5B9MJE8_9BACT</name>
<evidence type="ECO:0000256" key="1">
    <source>
        <dbReference type="SAM" id="MobiDB-lite"/>
    </source>
</evidence>
<keyword evidence="2" id="KW-1133">Transmembrane helix</keyword>
<gene>
    <name evidence="3" type="ORF">Mal15_55800</name>
</gene>
<feature type="compositionally biased region" description="Basic and acidic residues" evidence="1">
    <location>
        <begin position="125"/>
        <end position="138"/>
    </location>
</feature>
<dbReference type="PANTHER" id="PTHR38468:SF1">
    <property type="entry name" value="SLL0939 PROTEIN"/>
    <property type="match status" value="1"/>
</dbReference>
<keyword evidence="2" id="KW-0472">Membrane</keyword>
<evidence type="ECO:0000313" key="4">
    <source>
        <dbReference type="Proteomes" id="UP000321353"/>
    </source>
</evidence>
<evidence type="ECO:0000256" key="2">
    <source>
        <dbReference type="SAM" id="Phobius"/>
    </source>
</evidence>
<organism evidence="3 4">
    <name type="scientific">Stieleria maiorica</name>
    <dbReference type="NCBI Taxonomy" id="2795974"/>
    <lineage>
        <taxon>Bacteria</taxon>
        <taxon>Pseudomonadati</taxon>
        <taxon>Planctomycetota</taxon>
        <taxon>Planctomycetia</taxon>
        <taxon>Pirellulales</taxon>
        <taxon>Pirellulaceae</taxon>
        <taxon>Stieleria</taxon>
    </lineage>
</organism>
<reference evidence="3 4" key="1">
    <citation type="submission" date="2019-02" db="EMBL/GenBank/DDBJ databases">
        <title>Planctomycetal bacteria perform biofilm scaping via a novel small molecule.</title>
        <authorList>
            <person name="Jeske O."/>
            <person name="Boedeker C."/>
            <person name="Wiegand S."/>
            <person name="Breitling P."/>
            <person name="Kallscheuer N."/>
            <person name="Jogler M."/>
            <person name="Rohde M."/>
            <person name="Petersen J."/>
            <person name="Medema M.H."/>
            <person name="Surup F."/>
            <person name="Jogler C."/>
        </authorList>
    </citation>
    <scope>NUCLEOTIDE SEQUENCE [LARGE SCALE GENOMIC DNA]</scope>
    <source>
        <strain evidence="3 4">Mal15</strain>
    </source>
</reference>
<dbReference type="EMBL" id="CP036264">
    <property type="protein sequence ID" value="QEG01503.1"/>
    <property type="molecule type" value="Genomic_DNA"/>
</dbReference>
<accession>A0A5B9MJE8</accession>